<proteinExistence type="predicted"/>
<comment type="caution">
    <text evidence="2">The sequence shown here is derived from an EMBL/GenBank/DDBJ whole genome shotgun (WGS) entry which is preliminary data.</text>
</comment>
<evidence type="ECO:0000256" key="1">
    <source>
        <dbReference type="SAM" id="MobiDB-lite"/>
    </source>
</evidence>
<accession>A0ABU2HV14</accession>
<dbReference type="Proteomes" id="UP001269144">
    <property type="component" value="Unassembled WGS sequence"/>
</dbReference>
<dbReference type="RefSeq" id="WP_311161346.1">
    <property type="nucleotide sequence ID" value="NZ_JAVQLW010000002.1"/>
</dbReference>
<organism evidence="2 3">
    <name type="scientific">Paracoccus aurantius</name>
    <dbReference type="NCBI Taxonomy" id="3073814"/>
    <lineage>
        <taxon>Bacteria</taxon>
        <taxon>Pseudomonadati</taxon>
        <taxon>Pseudomonadota</taxon>
        <taxon>Alphaproteobacteria</taxon>
        <taxon>Rhodobacterales</taxon>
        <taxon>Paracoccaceae</taxon>
        <taxon>Paracoccus</taxon>
    </lineage>
</organism>
<gene>
    <name evidence="2" type="ORF">RGQ15_15115</name>
</gene>
<evidence type="ECO:0000313" key="2">
    <source>
        <dbReference type="EMBL" id="MDS9468895.1"/>
    </source>
</evidence>
<dbReference type="EMBL" id="JAVQLW010000002">
    <property type="protein sequence ID" value="MDS9468895.1"/>
    <property type="molecule type" value="Genomic_DNA"/>
</dbReference>
<sequence>MTQPLGNGTWILLADGEKAIFLVNEGDAQNLSLTVQREMSQDNPPDRDQSANRPGRQHQSVGPGRSAYEDTDWHELAKERFAGHLAEILYEKAHKSAFQRIVLIAAPQVLAELRVKMHKEVADRVVAEIPKVLTNHPLPEIESLLMAQFSQE</sequence>
<name>A0ABU2HV14_9RHOB</name>
<dbReference type="InterPro" id="IPR041374">
    <property type="entry name" value="BaeRF_family12"/>
</dbReference>
<reference evidence="3" key="1">
    <citation type="submission" date="2023-07" db="EMBL/GenBank/DDBJ databases">
        <title>Paracoccus sp. MBLB3053 whole genome sequence.</title>
        <authorList>
            <person name="Hwang C.Y."/>
            <person name="Cho E.-S."/>
            <person name="Seo M.-J."/>
        </authorList>
    </citation>
    <scope>NUCLEOTIDE SEQUENCE [LARGE SCALE GENOMIC DNA]</scope>
    <source>
        <strain evidence="3">MBLB3053</strain>
    </source>
</reference>
<evidence type="ECO:0000313" key="3">
    <source>
        <dbReference type="Proteomes" id="UP001269144"/>
    </source>
</evidence>
<keyword evidence="3" id="KW-1185">Reference proteome</keyword>
<protein>
    <submittedName>
        <fullName evidence="2">Host attachment family protein</fullName>
    </submittedName>
</protein>
<feature type="region of interest" description="Disordered" evidence="1">
    <location>
        <begin position="37"/>
        <end position="68"/>
    </location>
</feature>
<dbReference type="Pfam" id="PF18856">
    <property type="entry name" value="baeRF_family12"/>
    <property type="match status" value="1"/>
</dbReference>